<feature type="signal peptide" evidence="6">
    <location>
        <begin position="1"/>
        <end position="25"/>
    </location>
</feature>
<evidence type="ECO:0000256" key="3">
    <source>
        <dbReference type="ARBA" id="ARBA00023110"/>
    </source>
</evidence>
<dbReference type="InterPro" id="IPR002130">
    <property type="entry name" value="Cyclophilin-type_PPIase_dom"/>
</dbReference>
<keyword evidence="3" id="KW-0697">Rotamase</keyword>
<evidence type="ECO:0000313" key="9">
    <source>
        <dbReference type="Proteomes" id="UP000886751"/>
    </source>
</evidence>
<comment type="function">
    <text evidence="1">PPIases accelerate the folding of proteins. It catalyzes the cis-trans isomerization of proline imidic peptide bonds in oligopeptides.</text>
</comment>
<evidence type="ECO:0000256" key="4">
    <source>
        <dbReference type="ARBA" id="ARBA00023235"/>
    </source>
</evidence>
<dbReference type="AlphaFoldDB" id="A0A9D1Y1G7"/>
<reference evidence="8" key="2">
    <citation type="submission" date="2021-04" db="EMBL/GenBank/DDBJ databases">
        <authorList>
            <person name="Gilroy R."/>
        </authorList>
    </citation>
    <scope>NUCLEOTIDE SEQUENCE</scope>
    <source>
        <strain evidence="8">ChiHecec2B26-7398</strain>
    </source>
</reference>
<sequence length="271" mass="27816">MKKTVCAALALCLALLCGCSGSGKTAPERAAVQSAERQFQAPADGDLIAIFTTSLGEVRAVLYPDAAPMAVYNFVGLARTGYYDNTTIWRSQYGFAVQGGDATGTGTGGSTIWSNNPYPLEADAGLRHYAGALCAAFATGGEAAGGNSQFYFVAALPGSVDAAQQEQLAQNGYSEAQIDAYAAAGGLPYLDNTDTVFGQVYAGMDVVDAMACVETVQNEDGTDTWRPAEDAAITIQQVTIATYPGPSAEELAAGAAPQDAAEDAQSAETVG</sequence>
<dbReference type="Pfam" id="PF00160">
    <property type="entry name" value="Pro_isomerase"/>
    <property type="match status" value="1"/>
</dbReference>
<proteinExistence type="predicted"/>
<dbReference type="Gene3D" id="2.40.100.10">
    <property type="entry name" value="Cyclophilin-like"/>
    <property type="match status" value="1"/>
</dbReference>
<feature type="domain" description="PPIase cyclophilin-type" evidence="7">
    <location>
        <begin position="48"/>
        <end position="238"/>
    </location>
</feature>
<feature type="chain" id="PRO_5039259615" description="peptidylprolyl isomerase" evidence="6">
    <location>
        <begin position="26"/>
        <end position="271"/>
    </location>
</feature>
<evidence type="ECO:0000256" key="6">
    <source>
        <dbReference type="SAM" id="SignalP"/>
    </source>
</evidence>
<dbReference type="InterPro" id="IPR044666">
    <property type="entry name" value="Cyclophilin_A-like"/>
</dbReference>
<dbReference type="PROSITE" id="PS51257">
    <property type="entry name" value="PROKAR_LIPOPROTEIN"/>
    <property type="match status" value="1"/>
</dbReference>
<dbReference type="PANTHER" id="PTHR45625:SF4">
    <property type="entry name" value="PEPTIDYLPROLYL ISOMERASE DOMAIN AND WD REPEAT-CONTAINING PROTEIN 1"/>
    <property type="match status" value="1"/>
</dbReference>
<dbReference type="PROSITE" id="PS50072">
    <property type="entry name" value="CSA_PPIASE_2"/>
    <property type="match status" value="1"/>
</dbReference>
<dbReference type="SUPFAM" id="SSF50891">
    <property type="entry name" value="Cyclophilin-like"/>
    <property type="match status" value="1"/>
</dbReference>
<dbReference type="InterPro" id="IPR029000">
    <property type="entry name" value="Cyclophilin-like_dom_sf"/>
</dbReference>
<dbReference type="PANTHER" id="PTHR45625">
    <property type="entry name" value="PEPTIDYL-PROLYL CIS-TRANS ISOMERASE-RELATED"/>
    <property type="match status" value="1"/>
</dbReference>
<organism evidence="8 9">
    <name type="scientific">Candidatus Gemmiger excrementipullorum</name>
    <dbReference type="NCBI Taxonomy" id="2838610"/>
    <lineage>
        <taxon>Bacteria</taxon>
        <taxon>Bacillati</taxon>
        <taxon>Bacillota</taxon>
        <taxon>Clostridia</taxon>
        <taxon>Eubacteriales</taxon>
        <taxon>Gemmiger</taxon>
    </lineage>
</organism>
<keyword evidence="4 8" id="KW-0413">Isomerase</keyword>
<dbReference type="EMBL" id="DXEI01000081">
    <property type="protein sequence ID" value="HIX94891.1"/>
    <property type="molecule type" value="Genomic_DNA"/>
</dbReference>
<evidence type="ECO:0000256" key="5">
    <source>
        <dbReference type="SAM" id="MobiDB-lite"/>
    </source>
</evidence>
<reference evidence="8" key="1">
    <citation type="journal article" date="2021" name="PeerJ">
        <title>Extensive microbial diversity within the chicken gut microbiome revealed by metagenomics and culture.</title>
        <authorList>
            <person name="Gilroy R."/>
            <person name="Ravi A."/>
            <person name="Getino M."/>
            <person name="Pursley I."/>
            <person name="Horton D.L."/>
            <person name="Alikhan N.F."/>
            <person name="Baker D."/>
            <person name="Gharbi K."/>
            <person name="Hall N."/>
            <person name="Watson M."/>
            <person name="Adriaenssens E.M."/>
            <person name="Foster-Nyarko E."/>
            <person name="Jarju S."/>
            <person name="Secka A."/>
            <person name="Antonio M."/>
            <person name="Oren A."/>
            <person name="Chaudhuri R.R."/>
            <person name="La Ragione R."/>
            <person name="Hildebrand F."/>
            <person name="Pallen M.J."/>
        </authorList>
    </citation>
    <scope>NUCLEOTIDE SEQUENCE</scope>
    <source>
        <strain evidence="8">ChiHecec2B26-7398</strain>
    </source>
</reference>
<evidence type="ECO:0000259" key="7">
    <source>
        <dbReference type="PROSITE" id="PS50072"/>
    </source>
</evidence>
<evidence type="ECO:0000256" key="2">
    <source>
        <dbReference type="ARBA" id="ARBA00013194"/>
    </source>
</evidence>
<dbReference type="Proteomes" id="UP000886751">
    <property type="component" value="Unassembled WGS sequence"/>
</dbReference>
<keyword evidence="6" id="KW-0732">Signal</keyword>
<protein>
    <recommendedName>
        <fullName evidence="2">peptidylprolyl isomerase</fullName>
        <ecNumber evidence="2">5.2.1.8</ecNumber>
    </recommendedName>
</protein>
<evidence type="ECO:0000313" key="8">
    <source>
        <dbReference type="EMBL" id="HIX94891.1"/>
    </source>
</evidence>
<name>A0A9D1Y1G7_9FIRM</name>
<dbReference type="GO" id="GO:0003755">
    <property type="term" value="F:peptidyl-prolyl cis-trans isomerase activity"/>
    <property type="evidence" value="ECO:0007669"/>
    <property type="project" value="UniProtKB-KW"/>
</dbReference>
<comment type="caution">
    <text evidence="8">The sequence shown here is derived from an EMBL/GenBank/DDBJ whole genome shotgun (WGS) entry which is preliminary data.</text>
</comment>
<gene>
    <name evidence="8" type="ORF">H9846_05485</name>
</gene>
<dbReference type="EC" id="5.2.1.8" evidence="2"/>
<accession>A0A9D1Y1G7</accession>
<feature type="region of interest" description="Disordered" evidence="5">
    <location>
        <begin position="249"/>
        <end position="271"/>
    </location>
</feature>
<evidence type="ECO:0000256" key="1">
    <source>
        <dbReference type="ARBA" id="ARBA00002388"/>
    </source>
</evidence>